<feature type="region of interest" description="Disordered" evidence="2">
    <location>
        <begin position="72"/>
        <end position="100"/>
    </location>
</feature>
<feature type="compositionally biased region" description="Low complexity" evidence="2">
    <location>
        <begin position="72"/>
        <end position="83"/>
    </location>
</feature>
<dbReference type="SUPFAM" id="SSF89392">
    <property type="entry name" value="Prokaryotic lipoproteins and lipoprotein localization factors"/>
    <property type="match status" value="1"/>
</dbReference>
<keyword evidence="3" id="KW-0614">Plasmid</keyword>
<proteinExistence type="predicted"/>
<dbReference type="Gene3D" id="2.50.20.10">
    <property type="entry name" value="Lipoprotein localisation LolA/LolB/LppX"/>
    <property type="match status" value="1"/>
</dbReference>
<evidence type="ECO:0000313" key="3">
    <source>
        <dbReference type="EMBL" id="ABF12264.1"/>
    </source>
</evidence>
<feature type="region of interest" description="Disordered" evidence="2">
    <location>
        <begin position="25"/>
        <end position="44"/>
    </location>
</feature>
<gene>
    <name evidence="3" type="ordered locus">Rmet_5405</name>
</gene>
<dbReference type="EMBL" id="CP000353">
    <property type="protein sequence ID" value="ABF12264.1"/>
    <property type="molecule type" value="Genomic_DNA"/>
</dbReference>
<keyword evidence="1" id="KW-0732">Signal</keyword>
<reference evidence="4" key="1">
    <citation type="journal article" date="2010" name="PLoS ONE">
        <title>The complete genome sequence of Cupriavidus metallidurans strain CH34, a master survivalist in harsh and anthropogenic environments.</title>
        <authorList>
            <person name="Janssen P.J."/>
            <person name="Van Houdt R."/>
            <person name="Moors H."/>
            <person name="Monsieurs P."/>
            <person name="Morin N."/>
            <person name="Michaux A."/>
            <person name="Benotmane M.A."/>
            <person name="Leys N."/>
            <person name="Vallaeys T."/>
            <person name="Lapidus A."/>
            <person name="Monchy S."/>
            <person name="Medigue C."/>
            <person name="Taghavi S."/>
            <person name="McCorkle S."/>
            <person name="Dunn J."/>
            <person name="van der Lelie D."/>
            <person name="Mergeay M."/>
        </authorList>
    </citation>
    <scope>NUCLEOTIDE SEQUENCE [LARGE SCALE GENOMIC DNA]</scope>
    <source>
        <strain evidence="4">ATCC 43123 / DSM 2839 / NBRC 102507 / CH34</strain>
    </source>
</reference>
<name>Q1LC62_CUPMC</name>
<organism evidence="3 4">
    <name type="scientific">Cupriavidus metallidurans (strain ATCC 43123 / DSM 2839 / NBRC 102507 / CH34)</name>
    <name type="common">Ralstonia metallidurans</name>
    <dbReference type="NCBI Taxonomy" id="266264"/>
    <lineage>
        <taxon>Bacteria</taxon>
        <taxon>Pseudomonadati</taxon>
        <taxon>Pseudomonadota</taxon>
        <taxon>Betaproteobacteria</taxon>
        <taxon>Burkholderiales</taxon>
        <taxon>Burkholderiaceae</taxon>
        <taxon>Cupriavidus</taxon>
    </lineage>
</organism>
<dbReference type="InterPro" id="IPR029046">
    <property type="entry name" value="LolA/LolB/LppX"/>
</dbReference>
<dbReference type="AlphaFoldDB" id="Q1LC62"/>
<protein>
    <recommendedName>
        <fullName evidence="5">DUF2092 domain-containing protein</fullName>
    </recommendedName>
</protein>
<dbReference type="eggNOG" id="COG3900">
    <property type="taxonomic scope" value="Bacteria"/>
</dbReference>
<keyword evidence="4" id="KW-1185">Reference proteome</keyword>
<dbReference type="InterPro" id="IPR019207">
    <property type="entry name" value="DUF2092"/>
</dbReference>
<sequence length="322" mass="35717">MQPATSSDLVARTIHEYCSQPNPFFHGRQWRPSQQAMPTTGIRRRHPYPRGFAMNRALCIAALAISLGACSSPAPQATSSPAPDTQTAAKAPPPESKPDANAVNADAIQALKDMGGYLQTLKQFSVKIDLDGERVLEDGQKLQHSASARVDADRPDKMRVQMRSARAQRDLYYDGHKVALYYPESNYYSTVDSSDNLSNLVVKLRERFGIEVPVDDLFLWGTPNAPTNGITSAMVAGQDLIDGQLCDQYAFRQGMIDWQIWIASGNQPLPRKIVVTNRSDEARPQSVTWLTWNLKPKFTASTFHFTPPKGAKVAEFVPLKNQ</sequence>
<evidence type="ECO:0000256" key="1">
    <source>
        <dbReference type="ARBA" id="ARBA00022729"/>
    </source>
</evidence>
<accession>Q1LC62</accession>
<dbReference type="Proteomes" id="UP000002429">
    <property type="component" value="Plasmid megaplasmid"/>
</dbReference>
<geneLocation type="plasmid" evidence="3 4">
    <name>megaplasmid</name>
</geneLocation>
<evidence type="ECO:0000256" key="2">
    <source>
        <dbReference type="SAM" id="MobiDB-lite"/>
    </source>
</evidence>
<evidence type="ECO:0008006" key="5">
    <source>
        <dbReference type="Google" id="ProtNLM"/>
    </source>
</evidence>
<dbReference type="Pfam" id="PF09865">
    <property type="entry name" value="DUF2092"/>
    <property type="match status" value="1"/>
</dbReference>
<evidence type="ECO:0000313" key="4">
    <source>
        <dbReference type="Proteomes" id="UP000002429"/>
    </source>
</evidence>
<dbReference type="KEGG" id="rme:Rmet_5405"/>
<dbReference type="HOGENOM" id="CLU_074811_1_0_4"/>